<dbReference type="EMBL" id="JAPCXC010000031">
    <property type="protein sequence ID" value="KAJ1609696.1"/>
    <property type="molecule type" value="Genomic_DNA"/>
</dbReference>
<dbReference type="PANTHER" id="PTHR45824:SF29">
    <property type="entry name" value="GH16843P"/>
    <property type="match status" value="1"/>
</dbReference>
<dbReference type="InterPro" id="IPR036865">
    <property type="entry name" value="CRAL-TRIO_dom_sf"/>
</dbReference>
<dbReference type="SMART" id="SM00516">
    <property type="entry name" value="SEC14"/>
    <property type="match status" value="1"/>
</dbReference>
<protein>
    <submittedName>
        <fullName evidence="3">Sec14d domain-containing protein</fullName>
    </submittedName>
</protein>
<name>A0A9D5DME6_9CRYT</name>
<dbReference type="GO" id="GO:0008526">
    <property type="term" value="F:phosphatidylinositol transfer activity"/>
    <property type="evidence" value="ECO:0007669"/>
    <property type="project" value="TreeGrafter"/>
</dbReference>
<evidence type="ECO:0000256" key="1">
    <source>
        <dbReference type="SAM" id="MobiDB-lite"/>
    </source>
</evidence>
<evidence type="ECO:0000313" key="3">
    <source>
        <dbReference type="EMBL" id="KAJ1609696.1"/>
    </source>
</evidence>
<dbReference type="Proteomes" id="UP001067231">
    <property type="component" value="Unassembled WGS sequence"/>
</dbReference>
<proteinExistence type="predicted"/>
<gene>
    <name evidence="3" type="ORF">OJ253_1478</name>
</gene>
<feature type="region of interest" description="Disordered" evidence="1">
    <location>
        <begin position="361"/>
        <end position="386"/>
    </location>
</feature>
<dbReference type="SUPFAM" id="SSF52087">
    <property type="entry name" value="CRAL/TRIO domain"/>
    <property type="match status" value="1"/>
</dbReference>
<dbReference type="PROSITE" id="PS50191">
    <property type="entry name" value="CRAL_TRIO"/>
    <property type="match status" value="1"/>
</dbReference>
<sequence>MYFNKESMIDEFDLIQSASYVKGWSDQAYIYGYGVEGGGYADEPVNFQNSKDGGVVDSHIQKVNSRSKTVKETRQLRSMSERLQRSSYRFSPIDDTVDKELTRSSWTREDIALFCLRSMNNNVKKAVKAYKCFTTMMCKFNSKNGNEIDIHNPTILSQLRTGKVVIFDKLDLHGRLLVIINLHHHDPKLQTVDDLILLFVFVIELIMIENPHNYAAERNGLSILINASKIGFSDFRMEYCLRIVQILKKNFPIKIGQLLIFKPSRLIKLSIKLVMLTKKRLKKKFQIINKIFEPLDSITDFDALSHFIDRNHIPKELGGNHDFVSDEFWENKYQGHMLAELFRKRKASNKPPEQIKIIANGGCTTRRTGPKKNSEKNGRKHRKMAN</sequence>
<organism evidence="3">
    <name type="scientific">Cryptosporidium canis</name>
    <dbReference type="NCBI Taxonomy" id="195482"/>
    <lineage>
        <taxon>Eukaryota</taxon>
        <taxon>Sar</taxon>
        <taxon>Alveolata</taxon>
        <taxon>Apicomplexa</taxon>
        <taxon>Conoidasida</taxon>
        <taxon>Coccidia</taxon>
        <taxon>Eucoccidiorida</taxon>
        <taxon>Eimeriorina</taxon>
        <taxon>Cryptosporidiidae</taxon>
        <taxon>Cryptosporidium</taxon>
    </lineage>
</organism>
<dbReference type="OrthoDB" id="342170at2759"/>
<reference evidence="3" key="1">
    <citation type="submission" date="2022-10" db="EMBL/GenBank/DDBJ databases">
        <title>Adaptive evolution leads to modifications in subtelomeric GC content in a zoonotic Cryptosporidium species.</title>
        <authorList>
            <person name="Li J."/>
            <person name="Feng Y."/>
            <person name="Xiao L."/>
        </authorList>
    </citation>
    <scope>NUCLEOTIDE SEQUENCE</scope>
    <source>
        <strain evidence="3">33844</strain>
    </source>
</reference>
<comment type="caution">
    <text evidence="3">The sequence shown here is derived from an EMBL/GenBank/DDBJ whole genome shotgun (WGS) entry which is preliminary data.</text>
</comment>
<dbReference type="CDD" id="cd00170">
    <property type="entry name" value="SEC14"/>
    <property type="match status" value="1"/>
</dbReference>
<evidence type="ECO:0000259" key="2">
    <source>
        <dbReference type="PROSITE" id="PS50191"/>
    </source>
</evidence>
<dbReference type="Gene3D" id="3.40.525.10">
    <property type="entry name" value="CRAL-TRIO lipid binding domain"/>
    <property type="match status" value="1"/>
</dbReference>
<dbReference type="InterPro" id="IPR001251">
    <property type="entry name" value="CRAL-TRIO_dom"/>
</dbReference>
<accession>A0A9D5DME6</accession>
<dbReference type="Pfam" id="PF00650">
    <property type="entry name" value="CRAL_TRIO"/>
    <property type="match status" value="1"/>
</dbReference>
<dbReference type="InterPro" id="IPR052578">
    <property type="entry name" value="PI_Transfer_CRAL-TRIO"/>
</dbReference>
<dbReference type="PANTHER" id="PTHR45824">
    <property type="entry name" value="GH16843P"/>
    <property type="match status" value="1"/>
</dbReference>
<feature type="domain" description="CRAL-TRIO" evidence="2">
    <location>
        <begin position="152"/>
        <end position="325"/>
    </location>
</feature>
<dbReference type="AlphaFoldDB" id="A0A9D5DME6"/>